<accession>A0A217ED50</accession>
<reference evidence="2" key="1">
    <citation type="submission" date="2017-06" db="EMBL/GenBank/DDBJ databases">
        <authorList>
            <person name="Varghese N."/>
            <person name="Submissions S."/>
        </authorList>
    </citation>
    <scope>NUCLEOTIDE SEQUENCE [LARGE SCALE GENOMIC DNA]</scope>
    <source>
        <strain evidence="2">ANC 5114</strain>
    </source>
</reference>
<dbReference type="Gene3D" id="3.40.470.10">
    <property type="entry name" value="Uracil-DNA glycosylase-like domain"/>
    <property type="match status" value="1"/>
</dbReference>
<dbReference type="OrthoDB" id="9794144at2"/>
<dbReference type="SUPFAM" id="SSF52141">
    <property type="entry name" value="Uracil-DNA glycosylase-like"/>
    <property type="match status" value="1"/>
</dbReference>
<dbReference type="InterPro" id="IPR036895">
    <property type="entry name" value="Uracil-DNA_glycosylase-like_sf"/>
</dbReference>
<dbReference type="Proteomes" id="UP000243463">
    <property type="component" value="Unassembled WGS sequence"/>
</dbReference>
<organism evidence="1 2">
    <name type="scientific">Acinetobacter apis</name>
    <dbReference type="NCBI Taxonomy" id="1229165"/>
    <lineage>
        <taxon>Bacteria</taxon>
        <taxon>Pseudomonadati</taxon>
        <taxon>Pseudomonadota</taxon>
        <taxon>Gammaproteobacteria</taxon>
        <taxon>Moraxellales</taxon>
        <taxon>Moraxellaceae</taxon>
        <taxon>Acinetobacter</taxon>
    </lineage>
</organism>
<gene>
    <name evidence="1" type="ORF">SAMN05444584_0362</name>
</gene>
<dbReference type="AlphaFoldDB" id="A0A217ED50"/>
<dbReference type="EMBL" id="FZLN01000001">
    <property type="protein sequence ID" value="SNQ28439.1"/>
    <property type="molecule type" value="Genomic_DNA"/>
</dbReference>
<keyword evidence="2" id="KW-1185">Reference proteome</keyword>
<name>A0A217ED50_9GAMM</name>
<evidence type="ECO:0000313" key="1">
    <source>
        <dbReference type="EMBL" id="SNQ28439.1"/>
    </source>
</evidence>
<protein>
    <submittedName>
        <fullName evidence="1">G/U mismatch-specific uracil-DNA glycosylase</fullName>
    </submittedName>
</protein>
<proteinExistence type="predicted"/>
<dbReference type="CDD" id="cd10032">
    <property type="entry name" value="UDG-F6_HDG"/>
    <property type="match status" value="1"/>
</dbReference>
<sequence>MPMSETHPLQPFLPQDAQLLMLGSFPPPKNKWKMNFFYPNYQNDMWRIMGSIFYQDKDYFLDVEHKMFKLSLIKDFLITHHIAIYDVAAAVIRHQGNASDKHLEIVQPIDLKHMLELIPSCQTIMTTGDKATESLMTHFTASTMKPSILKSSQTIFHDRALNLYRLPSSSRAYPLALTEKVKAYQHFFEEIGML</sequence>
<evidence type="ECO:0000313" key="2">
    <source>
        <dbReference type="Proteomes" id="UP000243463"/>
    </source>
</evidence>